<feature type="non-terminal residue" evidence="1">
    <location>
        <position position="105"/>
    </location>
</feature>
<comment type="caution">
    <text evidence="1">The sequence shown here is derived from an EMBL/GenBank/DDBJ whole genome shotgun (WGS) entry which is preliminary data.</text>
</comment>
<organism evidence="1 2">
    <name type="scientific">Linnemannia exigua</name>
    <dbReference type="NCBI Taxonomy" id="604196"/>
    <lineage>
        <taxon>Eukaryota</taxon>
        <taxon>Fungi</taxon>
        <taxon>Fungi incertae sedis</taxon>
        <taxon>Mucoromycota</taxon>
        <taxon>Mortierellomycotina</taxon>
        <taxon>Mortierellomycetes</taxon>
        <taxon>Mortierellales</taxon>
        <taxon>Mortierellaceae</taxon>
        <taxon>Linnemannia</taxon>
    </lineage>
</organism>
<dbReference type="AlphaFoldDB" id="A0AAD4D049"/>
<protein>
    <submittedName>
        <fullName evidence="1">Uncharacterized protein</fullName>
    </submittedName>
</protein>
<gene>
    <name evidence="1" type="ORF">BGZ95_007997</name>
</gene>
<proteinExistence type="predicted"/>
<dbReference type="Proteomes" id="UP001194580">
    <property type="component" value="Unassembled WGS sequence"/>
</dbReference>
<name>A0AAD4D049_9FUNG</name>
<accession>A0AAD4D049</accession>
<evidence type="ECO:0000313" key="2">
    <source>
        <dbReference type="Proteomes" id="UP001194580"/>
    </source>
</evidence>
<sequence length="105" mass="11815">ANLPTLRGEGASVRLHTQARRQVESVLDAFYNQSNFVKHAWDVERAREEEFCRVTNSLLKMIGGLMGEKRREDQKVIIAIGLARFVATKGSSSLDGSFNGFFVRK</sequence>
<evidence type="ECO:0000313" key="1">
    <source>
        <dbReference type="EMBL" id="KAG0248579.1"/>
    </source>
</evidence>
<keyword evidence="2" id="KW-1185">Reference proteome</keyword>
<dbReference type="EMBL" id="JAAAIL010004023">
    <property type="protein sequence ID" value="KAG0248579.1"/>
    <property type="molecule type" value="Genomic_DNA"/>
</dbReference>
<feature type="non-terminal residue" evidence="1">
    <location>
        <position position="1"/>
    </location>
</feature>
<reference evidence="1" key="1">
    <citation type="journal article" date="2020" name="Fungal Divers.">
        <title>Resolving the Mortierellaceae phylogeny through synthesis of multi-gene phylogenetics and phylogenomics.</title>
        <authorList>
            <person name="Vandepol N."/>
            <person name="Liber J."/>
            <person name="Desiro A."/>
            <person name="Na H."/>
            <person name="Kennedy M."/>
            <person name="Barry K."/>
            <person name="Grigoriev I.V."/>
            <person name="Miller A.N."/>
            <person name="O'Donnell K."/>
            <person name="Stajich J.E."/>
            <person name="Bonito G."/>
        </authorList>
    </citation>
    <scope>NUCLEOTIDE SEQUENCE</scope>
    <source>
        <strain evidence="1">NRRL 28262</strain>
    </source>
</reference>